<evidence type="ECO:0000313" key="6">
    <source>
        <dbReference type="EMBL" id="MBO0517297.1"/>
    </source>
</evidence>
<dbReference type="Pfam" id="PF07992">
    <property type="entry name" value="Pyr_redox_2"/>
    <property type="match status" value="1"/>
</dbReference>
<dbReference type="InterPro" id="IPR036188">
    <property type="entry name" value="FAD/NAD-bd_sf"/>
</dbReference>
<evidence type="ECO:0000256" key="1">
    <source>
        <dbReference type="ARBA" id="ARBA00001974"/>
    </source>
</evidence>
<accession>A0A939FET4</accession>
<protein>
    <submittedName>
        <fullName evidence="6">FAD-dependent oxidoreductase</fullName>
    </submittedName>
</protein>
<dbReference type="PANTHER" id="PTHR43557:SF2">
    <property type="entry name" value="RIESKE DOMAIN-CONTAINING PROTEIN-RELATED"/>
    <property type="match status" value="1"/>
</dbReference>
<dbReference type="EMBL" id="JAFLRJ010000571">
    <property type="protein sequence ID" value="MBO0517297.1"/>
    <property type="molecule type" value="Genomic_DNA"/>
</dbReference>
<dbReference type="InterPro" id="IPR050446">
    <property type="entry name" value="FAD-oxidoreductase/Apoptosis"/>
</dbReference>
<dbReference type="Proteomes" id="UP000664167">
    <property type="component" value="Unassembled WGS sequence"/>
</dbReference>
<keyword evidence="2" id="KW-0285">Flavoprotein</keyword>
<evidence type="ECO:0000313" key="7">
    <source>
        <dbReference type="Proteomes" id="UP000664167"/>
    </source>
</evidence>
<reference evidence="6" key="1">
    <citation type="submission" date="2021-03" db="EMBL/GenBank/DDBJ databases">
        <title>Streptomyces poriferae sp. nov., a novel marine sponge-derived Actinobacteria species with anti-MRSA activity.</title>
        <authorList>
            <person name="Sandoval-Powers M."/>
            <person name="Kralova S."/>
            <person name="Nguyen G.-S."/>
            <person name="Fawwal D."/>
            <person name="Degnes K."/>
            <person name="Klinkenberg G."/>
            <person name="Sletta H."/>
            <person name="Wentzel A."/>
            <person name="Liles M.R."/>
        </authorList>
    </citation>
    <scope>NUCLEOTIDE SEQUENCE</scope>
    <source>
        <strain evidence="6">DSM 41794</strain>
    </source>
</reference>
<dbReference type="PANTHER" id="PTHR43557">
    <property type="entry name" value="APOPTOSIS-INDUCING FACTOR 1"/>
    <property type="match status" value="1"/>
</dbReference>
<dbReference type="PRINTS" id="PR00368">
    <property type="entry name" value="FADPNR"/>
</dbReference>
<comment type="cofactor">
    <cofactor evidence="1">
        <name>FAD</name>
        <dbReference type="ChEBI" id="CHEBI:57692"/>
    </cofactor>
</comment>
<gene>
    <name evidence="6" type="ORF">J0695_36890</name>
</gene>
<evidence type="ECO:0000256" key="3">
    <source>
        <dbReference type="ARBA" id="ARBA00022827"/>
    </source>
</evidence>
<dbReference type="Gene3D" id="3.50.50.60">
    <property type="entry name" value="FAD/NAD(P)-binding domain"/>
    <property type="match status" value="1"/>
</dbReference>
<organism evidence="6 7">
    <name type="scientific">Streptomyces beijiangensis</name>
    <dbReference type="NCBI Taxonomy" id="163361"/>
    <lineage>
        <taxon>Bacteria</taxon>
        <taxon>Bacillati</taxon>
        <taxon>Actinomycetota</taxon>
        <taxon>Actinomycetes</taxon>
        <taxon>Kitasatosporales</taxon>
        <taxon>Streptomycetaceae</taxon>
        <taxon>Streptomyces</taxon>
    </lineage>
</organism>
<feature type="non-terminal residue" evidence="6">
    <location>
        <position position="123"/>
    </location>
</feature>
<dbReference type="GO" id="GO:0016651">
    <property type="term" value="F:oxidoreductase activity, acting on NAD(P)H"/>
    <property type="evidence" value="ECO:0007669"/>
    <property type="project" value="TreeGrafter"/>
</dbReference>
<dbReference type="GO" id="GO:0005737">
    <property type="term" value="C:cytoplasm"/>
    <property type="evidence" value="ECO:0007669"/>
    <property type="project" value="TreeGrafter"/>
</dbReference>
<dbReference type="RefSeq" id="WP_206969123.1">
    <property type="nucleotide sequence ID" value="NZ_JAFLRJ010000571.1"/>
</dbReference>
<keyword evidence="3" id="KW-0274">FAD</keyword>
<keyword evidence="7" id="KW-1185">Reference proteome</keyword>
<evidence type="ECO:0000259" key="5">
    <source>
        <dbReference type="Pfam" id="PF07992"/>
    </source>
</evidence>
<name>A0A939FET4_9ACTN</name>
<dbReference type="AlphaFoldDB" id="A0A939FET4"/>
<keyword evidence="4" id="KW-0560">Oxidoreductase</keyword>
<sequence>MVDAHRTFVIIGGGLAGAKAAETLRSEGFTGRVILIGDERDHPYERPPLSKGFLTGKEERDSVFVHEPAWYAQADVELHLGQTVVAIDRTAKAVRLGEGTLIHYDKLLLATGAEPRRLDIPGT</sequence>
<dbReference type="SUPFAM" id="SSF51905">
    <property type="entry name" value="FAD/NAD(P)-binding domain"/>
    <property type="match status" value="1"/>
</dbReference>
<evidence type="ECO:0000256" key="2">
    <source>
        <dbReference type="ARBA" id="ARBA00022630"/>
    </source>
</evidence>
<comment type="caution">
    <text evidence="6">The sequence shown here is derived from an EMBL/GenBank/DDBJ whole genome shotgun (WGS) entry which is preliminary data.</text>
</comment>
<feature type="domain" description="FAD/NAD(P)-binding" evidence="5">
    <location>
        <begin position="8"/>
        <end position="122"/>
    </location>
</feature>
<dbReference type="InterPro" id="IPR023753">
    <property type="entry name" value="FAD/NAD-binding_dom"/>
</dbReference>
<proteinExistence type="predicted"/>
<evidence type="ECO:0000256" key="4">
    <source>
        <dbReference type="ARBA" id="ARBA00023002"/>
    </source>
</evidence>